<dbReference type="AlphaFoldDB" id="A0A9R1H259"/>
<reference evidence="1" key="2">
    <citation type="submission" date="2020-03" db="EMBL/GenBank/DDBJ databases">
        <title>The second near-complete assembly of the hexaploid bread wheat (Triticum aestivum) genome.</title>
        <authorList>
            <person name="Zimin A.V."/>
            <person name="Puiu D."/>
            <person name="Shumante A."/>
            <person name="Alonge M."/>
            <person name="Salzberg S.L."/>
        </authorList>
    </citation>
    <scope>NUCLEOTIDE SEQUENCE</scope>
    <source>
        <tissue evidence="1">Leaf</tissue>
    </source>
</reference>
<dbReference type="Proteomes" id="UP000815260">
    <property type="component" value="Chromosome 5A"/>
</dbReference>
<feature type="non-terminal residue" evidence="1">
    <location>
        <position position="1"/>
    </location>
</feature>
<organism evidence="1">
    <name type="scientific">Triticum aestivum</name>
    <name type="common">Wheat</name>
    <dbReference type="NCBI Taxonomy" id="4565"/>
    <lineage>
        <taxon>Eukaryota</taxon>
        <taxon>Viridiplantae</taxon>
        <taxon>Streptophyta</taxon>
        <taxon>Embryophyta</taxon>
        <taxon>Tracheophyta</taxon>
        <taxon>Spermatophyta</taxon>
        <taxon>Magnoliopsida</taxon>
        <taxon>Liliopsida</taxon>
        <taxon>Poales</taxon>
        <taxon>Poaceae</taxon>
        <taxon>BOP clade</taxon>
        <taxon>Pooideae</taxon>
        <taxon>Triticodae</taxon>
        <taxon>Triticeae</taxon>
        <taxon>Triticinae</taxon>
        <taxon>Triticum</taxon>
    </lineage>
</organism>
<gene>
    <name evidence="1" type="ORF">CFC21_064310</name>
</gene>
<feature type="non-terminal residue" evidence="1">
    <location>
        <position position="51"/>
    </location>
</feature>
<protein>
    <submittedName>
        <fullName evidence="1">Uncharacterized protein</fullName>
    </submittedName>
</protein>
<evidence type="ECO:0000313" key="1">
    <source>
        <dbReference type="EMBL" id="KAF7056948.1"/>
    </source>
</evidence>
<accession>A0A9R1H259</accession>
<sequence>RASLQSGCTSCVGESNHRAVLDLRVTVQTIERAAAVGEALLDQRRFEARLP</sequence>
<comment type="caution">
    <text evidence="1">The sequence shown here is derived from an EMBL/GenBank/DDBJ whole genome shotgun (WGS) entry which is preliminary data.</text>
</comment>
<dbReference type="EMBL" id="CM022223">
    <property type="protein sequence ID" value="KAF7056948.1"/>
    <property type="molecule type" value="Genomic_DNA"/>
</dbReference>
<proteinExistence type="predicted"/>
<name>A0A9R1H259_WHEAT</name>
<reference evidence="1" key="1">
    <citation type="journal article" date="2017" name="Gigascience">
        <title>The first near-complete assembly of the hexaploid bread wheat genome, Triticum aestivum.</title>
        <authorList>
            <person name="Zimin A.V."/>
            <person name="Puiu D."/>
            <person name="Hall R."/>
            <person name="Kingan S."/>
            <person name="Clavijo B.J."/>
            <person name="Salzberg S.L."/>
        </authorList>
    </citation>
    <scope>NUCLEOTIDE SEQUENCE</scope>
    <source>
        <tissue evidence="1">Leaf</tissue>
    </source>
</reference>